<dbReference type="OrthoDB" id="4074002at2759"/>
<dbReference type="InterPro" id="IPR041335">
    <property type="entry name" value="HSM3_N"/>
</dbReference>
<name>A0A1E3NGP3_9ASCO</name>
<evidence type="ECO:0000313" key="3">
    <source>
        <dbReference type="Proteomes" id="UP000094455"/>
    </source>
</evidence>
<dbReference type="Gene3D" id="1.25.10.50">
    <property type="match status" value="1"/>
</dbReference>
<keyword evidence="3" id="KW-1185">Reference proteome</keyword>
<organism evidence="2 3">
    <name type="scientific">Pichia membranifaciens NRRL Y-2026</name>
    <dbReference type="NCBI Taxonomy" id="763406"/>
    <lineage>
        <taxon>Eukaryota</taxon>
        <taxon>Fungi</taxon>
        <taxon>Dikarya</taxon>
        <taxon>Ascomycota</taxon>
        <taxon>Saccharomycotina</taxon>
        <taxon>Pichiomycetes</taxon>
        <taxon>Pichiales</taxon>
        <taxon>Pichiaceae</taxon>
        <taxon>Pichia</taxon>
    </lineage>
</organism>
<feature type="domain" description="DNA mismatch repair protein HSM3 N-terminal" evidence="1">
    <location>
        <begin position="14"/>
        <end position="227"/>
    </location>
</feature>
<proteinExistence type="predicted"/>
<sequence>MTIADPVVQQFAEHLNELYDDPYVEPDNLLINELEDKIRYENLVQHDSSILVQLAPTLLRIINSNNTTGITKNYAIKFLDILLPHYSFNQILSVFSEDLLVKAFQGNDNLKRVIAKTLIKADPAKVSHGPLFLCLFKTFANPSTELSTINEVQKAIVALTLESDEIRQMYLNNTEIVQILEEMKHNKVVQSRVIDLVCDILIVIPQLPTSIYLVGEEELARSNDLLFYRFCVGTWRTLLHLIHQDDSLRFLKEKLRPQIDFGSRRFVGAQTLLDDKDIFVDYDDFGIVYFLVTLSFVFPDFFKEFDERYHLVDYAVETYRHYLKSVNFLASLNTIFLRNNEGLYRNFKLCNNSVKLFCHLLNDKIILEQKLTLHEFPPSIFDKLVFDDLFTIFGTLCDSEWKIEKMVNDWSNIIEKVIDVDIVNDVNINSHHLESFLKAIAKSGIPLGRLEYPIDEKLEKLKKQTGVSVEEPLTELM</sequence>
<reference evidence="2 3" key="1">
    <citation type="journal article" date="2016" name="Proc. Natl. Acad. Sci. U.S.A.">
        <title>Comparative genomics of biotechnologically important yeasts.</title>
        <authorList>
            <person name="Riley R."/>
            <person name="Haridas S."/>
            <person name="Wolfe K.H."/>
            <person name="Lopes M.R."/>
            <person name="Hittinger C.T."/>
            <person name="Goeker M."/>
            <person name="Salamov A.A."/>
            <person name="Wisecaver J.H."/>
            <person name="Long T.M."/>
            <person name="Calvey C.H."/>
            <person name="Aerts A.L."/>
            <person name="Barry K.W."/>
            <person name="Choi C."/>
            <person name="Clum A."/>
            <person name="Coughlan A.Y."/>
            <person name="Deshpande S."/>
            <person name="Douglass A.P."/>
            <person name="Hanson S.J."/>
            <person name="Klenk H.-P."/>
            <person name="LaButti K.M."/>
            <person name="Lapidus A."/>
            <person name="Lindquist E.A."/>
            <person name="Lipzen A.M."/>
            <person name="Meier-Kolthoff J.P."/>
            <person name="Ohm R.A."/>
            <person name="Otillar R.P."/>
            <person name="Pangilinan J.L."/>
            <person name="Peng Y."/>
            <person name="Rokas A."/>
            <person name="Rosa C.A."/>
            <person name="Scheuner C."/>
            <person name="Sibirny A.A."/>
            <person name="Slot J.C."/>
            <person name="Stielow J.B."/>
            <person name="Sun H."/>
            <person name="Kurtzman C.P."/>
            <person name="Blackwell M."/>
            <person name="Grigoriev I.V."/>
            <person name="Jeffries T.W."/>
        </authorList>
    </citation>
    <scope>NUCLEOTIDE SEQUENCE [LARGE SCALE GENOMIC DNA]</scope>
    <source>
        <strain evidence="2 3">NRRL Y-2026</strain>
    </source>
</reference>
<accession>A0A1E3NGP3</accession>
<dbReference type="GeneID" id="30181362"/>
<dbReference type="Proteomes" id="UP000094455">
    <property type="component" value="Unassembled WGS sequence"/>
</dbReference>
<evidence type="ECO:0000313" key="2">
    <source>
        <dbReference type="EMBL" id="ODQ45325.1"/>
    </source>
</evidence>
<dbReference type="AlphaFoldDB" id="A0A1E3NGP3"/>
<dbReference type="EMBL" id="KV454005">
    <property type="protein sequence ID" value="ODQ45325.1"/>
    <property type="molecule type" value="Genomic_DNA"/>
</dbReference>
<protein>
    <recommendedName>
        <fullName evidence="1">DNA mismatch repair protein HSM3 N-terminal domain-containing protein</fullName>
    </recommendedName>
</protein>
<dbReference type="STRING" id="763406.A0A1E3NGP3"/>
<dbReference type="RefSeq" id="XP_019016438.1">
    <property type="nucleotide sequence ID" value="XM_019164675.1"/>
</dbReference>
<evidence type="ECO:0000259" key="1">
    <source>
        <dbReference type="Pfam" id="PF18795"/>
    </source>
</evidence>
<gene>
    <name evidence="2" type="ORF">PICMEDRAFT_74091</name>
</gene>
<dbReference type="Pfam" id="PF18795">
    <property type="entry name" value="HSM3_N"/>
    <property type="match status" value="1"/>
</dbReference>